<dbReference type="EMBL" id="QWDN01001113">
    <property type="protein sequence ID" value="TEB40605.1"/>
    <property type="molecule type" value="Genomic_DNA"/>
</dbReference>
<dbReference type="AlphaFoldDB" id="A0A4Y7U2G4"/>
<dbReference type="InterPro" id="IPR015943">
    <property type="entry name" value="WD40/YVTN_repeat-like_dom_sf"/>
</dbReference>
<accession>A0A4Y7U2G4</accession>
<proteinExistence type="predicted"/>
<dbReference type="Gene3D" id="2.130.10.10">
    <property type="entry name" value="YVTN repeat-like/Quinoprotein amine dehydrogenase"/>
    <property type="match status" value="1"/>
</dbReference>
<organism evidence="1 2">
    <name type="scientific">Flavobacterium circumlabens</name>
    <dbReference type="NCBI Taxonomy" id="2133765"/>
    <lineage>
        <taxon>Bacteria</taxon>
        <taxon>Pseudomonadati</taxon>
        <taxon>Bacteroidota</taxon>
        <taxon>Flavobacteriia</taxon>
        <taxon>Flavobacteriales</taxon>
        <taxon>Flavobacteriaceae</taxon>
        <taxon>Flavobacterium</taxon>
    </lineage>
</organism>
<feature type="non-terminal residue" evidence="1">
    <location>
        <position position="103"/>
    </location>
</feature>
<dbReference type="SUPFAM" id="SSF63825">
    <property type="entry name" value="YWTD domain"/>
    <property type="match status" value="1"/>
</dbReference>
<gene>
    <name evidence="1" type="ORF">D0809_29760</name>
</gene>
<name>A0A4Y7U2G4_9FLAO</name>
<evidence type="ECO:0000313" key="1">
    <source>
        <dbReference type="EMBL" id="TEB40605.1"/>
    </source>
</evidence>
<dbReference type="Proteomes" id="UP000298340">
    <property type="component" value="Unassembled WGS sequence"/>
</dbReference>
<comment type="caution">
    <text evidence="1">The sequence shown here is derived from an EMBL/GenBank/DDBJ whole genome shotgun (WGS) entry which is preliminary data.</text>
</comment>
<evidence type="ECO:0008006" key="3">
    <source>
        <dbReference type="Google" id="ProtNLM"/>
    </source>
</evidence>
<protein>
    <recommendedName>
        <fullName evidence="3">DUF5050 domain-containing protein</fullName>
    </recommendedName>
</protein>
<sequence>TNTVSKTIPVEDGVNSIEEKNGNVYVLCGNKTKSKLFKINTSTDVATSFESTTLTNALNMDIEGDKIYYTKGTGVYAINLAATGFSDTALFSVKDNSWSTFYG</sequence>
<feature type="non-terminal residue" evidence="1">
    <location>
        <position position="1"/>
    </location>
</feature>
<evidence type="ECO:0000313" key="2">
    <source>
        <dbReference type="Proteomes" id="UP000298340"/>
    </source>
</evidence>
<reference evidence="1 2" key="1">
    <citation type="journal article" date="2018" name="Syst. Appl. Microbiol.">
        <title>Flavobacterium circumlabens sp. nov. and Flavobacterium cupreum sp. nov., two psychrotrophic species isolated from Antarctic environmental samples.</title>
        <authorList>
            <person name="Kralova S."/>
            <person name="Busse H.J."/>
            <person name="Svec P."/>
            <person name="Maslanova I."/>
            <person name="Stankova E."/>
            <person name="Bartak M."/>
            <person name="Sedlacek I."/>
        </authorList>
    </citation>
    <scope>NUCLEOTIDE SEQUENCE [LARGE SCALE GENOMIC DNA]</scope>
    <source>
        <strain evidence="1 2">CCM 8828</strain>
    </source>
</reference>
<dbReference type="RefSeq" id="WP_371311677.1">
    <property type="nucleotide sequence ID" value="NZ_QWDN01001113.1"/>
</dbReference>